<dbReference type="AlphaFoldDB" id="A0A3G9JHJ4"/>
<dbReference type="PROSITE" id="PS51257">
    <property type="entry name" value="PROKAR_LIPOPROTEIN"/>
    <property type="match status" value="1"/>
</dbReference>
<keyword evidence="2" id="KW-1185">Reference proteome</keyword>
<reference evidence="1 2" key="1">
    <citation type="submission" date="2018-11" db="EMBL/GenBank/DDBJ databases">
        <title>Complete genome sequence of Paenibacillus baekrokdamisoli strain KCTC 33723.</title>
        <authorList>
            <person name="Kang S.W."/>
            <person name="Lee K.C."/>
            <person name="Kim K.K."/>
            <person name="Kim J.S."/>
            <person name="Kim D.S."/>
            <person name="Ko S.H."/>
            <person name="Yang S.H."/>
            <person name="Lee J.S."/>
        </authorList>
    </citation>
    <scope>NUCLEOTIDE SEQUENCE [LARGE SCALE GENOMIC DNA]</scope>
    <source>
        <strain evidence="1 2">KCTC 33723</strain>
    </source>
</reference>
<name>A0A3G9JHJ4_9BACL</name>
<dbReference type="RefSeq" id="WP_125664654.1">
    <property type="nucleotide sequence ID" value="NZ_AP019308.1"/>
</dbReference>
<protein>
    <submittedName>
        <fullName evidence="1">Uncharacterized protein</fullName>
    </submittedName>
</protein>
<dbReference type="OrthoDB" id="9866794at2"/>
<accession>A0A3G9JHJ4</accession>
<dbReference type="Proteomes" id="UP000275368">
    <property type="component" value="Chromosome"/>
</dbReference>
<gene>
    <name evidence="1" type="ORF">Back11_57880</name>
</gene>
<dbReference type="EMBL" id="AP019308">
    <property type="protein sequence ID" value="BBH24443.1"/>
    <property type="molecule type" value="Genomic_DNA"/>
</dbReference>
<proteinExistence type="predicted"/>
<evidence type="ECO:0000313" key="1">
    <source>
        <dbReference type="EMBL" id="BBH24443.1"/>
    </source>
</evidence>
<sequence>MRYARLLSSILILIFLVSCSNVRPNIESKDETMPPDPFPVELSSRLSILDINANEQDTTLKLSITVNRNYEYHSNVKVDFIVLETNVSTQMEITKKKLFDNEIELYVKKTITEETHLTRYGKYIIKIEANYSSHGQNKRYLVDFDKDGVSILQEF</sequence>
<organism evidence="1 2">
    <name type="scientific">Paenibacillus baekrokdamisoli</name>
    <dbReference type="NCBI Taxonomy" id="1712516"/>
    <lineage>
        <taxon>Bacteria</taxon>
        <taxon>Bacillati</taxon>
        <taxon>Bacillota</taxon>
        <taxon>Bacilli</taxon>
        <taxon>Bacillales</taxon>
        <taxon>Paenibacillaceae</taxon>
        <taxon>Paenibacillus</taxon>
    </lineage>
</organism>
<dbReference type="KEGG" id="pbk:Back11_57880"/>
<evidence type="ECO:0000313" key="2">
    <source>
        <dbReference type="Proteomes" id="UP000275368"/>
    </source>
</evidence>